<dbReference type="PANTHER" id="PTHR38664:SF1">
    <property type="entry name" value="SLR0058 PROTEIN"/>
    <property type="match status" value="1"/>
</dbReference>
<sequence length="98" mass="11362">MSDLLKKGFFIGLGAAMSSKEKFDKVVDEMIAKGQVSPGEAKDMMNEFKEKGEKKNQEWSTQSEQYFKDMIKDLGFVTKEEYEKLESRIEKLEAKHEE</sequence>
<protein>
    <recommendedName>
        <fullName evidence="3">ATP synthase subunit B</fullName>
    </recommendedName>
</protein>
<organism evidence="1 2">
    <name type="scientific">Pontibacillus marinus BH030004 = DSM 16465</name>
    <dbReference type="NCBI Taxonomy" id="1385511"/>
    <lineage>
        <taxon>Bacteria</taxon>
        <taxon>Bacillati</taxon>
        <taxon>Bacillota</taxon>
        <taxon>Bacilli</taxon>
        <taxon>Bacillales</taxon>
        <taxon>Bacillaceae</taxon>
        <taxon>Pontibacillus</taxon>
    </lineage>
</organism>
<dbReference type="Proteomes" id="UP000030403">
    <property type="component" value="Unassembled WGS sequence"/>
</dbReference>
<dbReference type="AlphaFoldDB" id="A0A0A5FXK7"/>
<dbReference type="STRING" id="1385511.GCA_000425225_00462"/>
<keyword evidence="2" id="KW-1185">Reference proteome</keyword>
<comment type="caution">
    <text evidence="1">The sequence shown here is derived from an EMBL/GenBank/DDBJ whole genome shotgun (WGS) entry which is preliminary data.</text>
</comment>
<evidence type="ECO:0000313" key="1">
    <source>
        <dbReference type="EMBL" id="KGX83558.1"/>
    </source>
</evidence>
<proteinExistence type="predicted"/>
<dbReference type="RefSeq" id="WP_027447939.1">
    <property type="nucleotide sequence ID" value="NZ_AVPF01000098.1"/>
</dbReference>
<gene>
    <name evidence="1" type="ORF">N783_02680</name>
</gene>
<reference evidence="1 2" key="1">
    <citation type="submission" date="2013-08" db="EMBL/GenBank/DDBJ databases">
        <authorList>
            <person name="Huang J."/>
            <person name="Wang G."/>
        </authorList>
    </citation>
    <scope>NUCLEOTIDE SEQUENCE [LARGE SCALE GENOMIC DNA]</scope>
    <source>
        <strain evidence="1 2">BH030004</strain>
    </source>
</reference>
<dbReference type="OrthoDB" id="191894at2"/>
<dbReference type="NCBIfam" id="NF047773">
    <property type="entry name" value="phas_rel_Lepto"/>
    <property type="match status" value="1"/>
</dbReference>
<dbReference type="eggNOG" id="COG3937">
    <property type="taxonomic scope" value="Bacteria"/>
</dbReference>
<evidence type="ECO:0000313" key="2">
    <source>
        <dbReference type="Proteomes" id="UP000030403"/>
    </source>
</evidence>
<evidence type="ECO:0008006" key="3">
    <source>
        <dbReference type="Google" id="ProtNLM"/>
    </source>
</evidence>
<dbReference type="InterPro" id="IPR008769">
    <property type="entry name" value="PhaF_PhaI"/>
</dbReference>
<dbReference type="EMBL" id="AVPF01000098">
    <property type="protein sequence ID" value="KGX83558.1"/>
    <property type="molecule type" value="Genomic_DNA"/>
</dbReference>
<dbReference type="PANTHER" id="PTHR38664">
    <property type="entry name" value="SLR0058 PROTEIN"/>
    <property type="match status" value="1"/>
</dbReference>
<name>A0A0A5FXK7_9BACI</name>
<accession>A0A0A5FXK7</accession>